<dbReference type="PANTHER" id="PTHR37839:SF1">
    <property type="entry name" value="NA(+)-TRANSLOCATING NADH-QUINONE REDUCTASE SUBUNIT A"/>
    <property type="match status" value="1"/>
</dbReference>
<feature type="domain" description="NqrA N-terminal barrel-sandwich hybrid" evidence="9">
    <location>
        <begin position="3"/>
        <end position="95"/>
    </location>
</feature>
<feature type="domain" description="Na(+)-translocating NADH-quinone reductase subunit A C-terminal" evidence="10">
    <location>
        <begin position="268"/>
        <end position="316"/>
    </location>
</feature>
<dbReference type="NCBIfam" id="TIGR01936">
    <property type="entry name" value="nqrA"/>
    <property type="match status" value="1"/>
</dbReference>
<dbReference type="AlphaFoldDB" id="A0A5C5X9Z5"/>
<feature type="domain" description="NqrA second alpha/beta" evidence="11">
    <location>
        <begin position="114"/>
        <end position="263"/>
    </location>
</feature>
<dbReference type="RefSeq" id="WP_146509238.1">
    <property type="nucleotide sequence ID" value="NZ_SIHI01000001.1"/>
</dbReference>
<dbReference type="InterPro" id="IPR056148">
    <property type="entry name" value="NQRA_2nd"/>
</dbReference>
<keyword evidence="2 8" id="KW-1278">Translocase</keyword>
<evidence type="ECO:0000313" key="12">
    <source>
        <dbReference type="EMBL" id="TWT58682.1"/>
    </source>
</evidence>
<keyword evidence="4 8" id="KW-0915">Sodium</keyword>
<keyword evidence="13" id="KW-1185">Reference proteome</keyword>
<protein>
    <recommendedName>
        <fullName evidence="8">Na(+)-translocating NADH-quinone reductase subunit A</fullName>
        <shortName evidence="8">Na(+)-NQR subunit A</shortName>
        <shortName evidence="8">Na(+)-translocating NQR subunit A</shortName>
        <ecNumber evidence="8">7.2.1.1</ecNumber>
    </recommendedName>
    <alternativeName>
        <fullName evidence="8">NQR complex subunit A</fullName>
    </alternativeName>
    <alternativeName>
        <fullName evidence="8">NQR-1 subunit A</fullName>
    </alternativeName>
</protein>
<dbReference type="EMBL" id="SIHI01000001">
    <property type="protein sequence ID" value="TWT58682.1"/>
    <property type="molecule type" value="Genomic_DNA"/>
</dbReference>
<comment type="caution">
    <text evidence="12">The sequence shown here is derived from an EMBL/GenBank/DDBJ whole genome shotgun (WGS) entry which is preliminary data.</text>
</comment>
<keyword evidence="3 8" id="KW-0520">NAD</keyword>
<gene>
    <name evidence="8 12" type="primary">nqrA</name>
    <name evidence="12" type="ORF">KOR42_20640</name>
</gene>
<dbReference type="GO" id="GO:0006814">
    <property type="term" value="P:sodium ion transport"/>
    <property type="evidence" value="ECO:0007669"/>
    <property type="project" value="UniProtKB-UniRule"/>
</dbReference>
<dbReference type="InterPro" id="IPR022615">
    <property type="entry name" value="NqrA_C_domain"/>
</dbReference>
<keyword evidence="1 8" id="KW-0813">Transport</keyword>
<dbReference type="PANTHER" id="PTHR37839">
    <property type="entry name" value="NA(+)-TRANSLOCATING NADH-QUINONE REDUCTASE SUBUNIT A"/>
    <property type="match status" value="1"/>
</dbReference>
<dbReference type="InterPro" id="IPR056147">
    <property type="entry name" value="NQRA_N"/>
</dbReference>
<evidence type="ECO:0000259" key="9">
    <source>
        <dbReference type="Pfam" id="PF05896"/>
    </source>
</evidence>
<evidence type="ECO:0000313" key="13">
    <source>
        <dbReference type="Proteomes" id="UP000317243"/>
    </source>
</evidence>
<dbReference type="HAMAP" id="MF_00425">
    <property type="entry name" value="NqrA"/>
    <property type="match status" value="1"/>
</dbReference>
<organism evidence="12 13">
    <name type="scientific">Thalassoglobus neptunius</name>
    <dbReference type="NCBI Taxonomy" id="1938619"/>
    <lineage>
        <taxon>Bacteria</taxon>
        <taxon>Pseudomonadati</taxon>
        <taxon>Planctomycetota</taxon>
        <taxon>Planctomycetia</taxon>
        <taxon>Planctomycetales</taxon>
        <taxon>Planctomycetaceae</taxon>
        <taxon>Thalassoglobus</taxon>
    </lineage>
</organism>
<dbReference type="Pfam" id="PF24836">
    <property type="entry name" value="NQRA_2nd"/>
    <property type="match status" value="1"/>
</dbReference>
<comment type="catalytic activity">
    <reaction evidence="8">
        <text>a ubiquinone + n Na(+)(in) + NADH + H(+) = a ubiquinol + n Na(+)(out) + NAD(+)</text>
        <dbReference type="Rhea" id="RHEA:47748"/>
        <dbReference type="Rhea" id="RHEA-COMP:9565"/>
        <dbReference type="Rhea" id="RHEA-COMP:9566"/>
        <dbReference type="ChEBI" id="CHEBI:15378"/>
        <dbReference type="ChEBI" id="CHEBI:16389"/>
        <dbReference type="ChEBI" id="CHEBI:17976"/>
        <dbReference type="ChEBI" id="CHEBI:29101"/>
        <dbReference type="ChEBI" id="CHEBI:57540"/>
        <dbReference type="ChEBI" id="CHEBI:57945"/>
        <dbReference type="EC" id="7.2.1.1"/>
    </reaction>
</comment>
<evidence type="ECO:0000256" key="8">
    <source>
        <dbReference type="HAMAP-Rule" id="MF_00425"/>
    </source>
</evidence>
<evidence type="ECO:0000256" key="7">
    <source>
        <dbReference type="ARBA" id="ARBA00023201"/>
    </source>
</evidence>
<dbReference type="GO" id="GO:0016655">
    <property type="term" value="F:oxidoreductase activity, acting on NAD(P)H, quinone or similar compound as acceptor"/>
    <property type="evidence" value="ECO:0007669"/>
    <property type="project" value="UniProtKB-UniRule"/>
</dbReference>
<keyword evidence="12" id="KW-0560">Oxidoreductase</keyword>
<dbReference type="OrthoDB" id="9774536at2"/>
<keyword evidence="5 8" id="KW-0406">Ion transport</keyword>
<comment type="function">
    <text evidence="8">NQR complex catalyzes the reduction of ubiquinone-1 to ubiquinol by two successive reactions, coupled with the transport of Na(+) ions from the cytoplasm to the periplasm. NqrA to NqrE are probably involved in the second step, the conversion of ubisemiquinone to ubiquinol.</text>
</comment>
<comment type="subunit">
    <text evidence="8">Composed of six subunits; NqrA, NqrB, NqrC, NqrD, NqrE and NqrF.</text>
</comment>
<dbReference type="Pfam" id="PF11973">
    <property type="entry name" value="NQRA_SLBB"/>
    <property type="match status" value="1"/>
</dbReference>
<dbReference type="InterPro" id="IPR008703">
    <property type="entry name" value="NqrA"/>
</dbReference>
<evidence type="ECO:0000256" key="2">
    <source>
        <dbReference type="ARBA" id="ARBA00022967"/>
    </source>
</evidence>
<evidence type="ECO:0000259" key="10">
    <source>
        <dbReference type="Pfam" id="PF11973"/>
    </source>
</evidence>
<dbReference type="Pfam" id="PF05896">
    <property type="entry name" value="NQRA_N"/>
    <property type="match status" value="1"/>
</dbReference>
<dbReference type="NCBIfam" id="NF003759">
    <property type="entry name" value="PRK05352.1-2"/>
    <property type="match status" value="1"/>
</dbReference>
<evidence type="ECO:0000256" key="4">
    <source>
        <dbReference type="ARBA" id="ARBA00023053"/>
    </source>
</evidence>
<evidence type="ECO:0000256" key="6">
    <source>
        <dbReference type="ARBA" id="ARBA00023075"/>
    </source>
</evidence>
<name>A0A5C5X9Z5_9PLAN</name>
<accession>A0A5C5X9Z5</accession>
<evidence type="ECO:0000256" key="1">
    <source>
        <dbReference type="ARBA" id="ARBA00022448"/>
    </source>
</evidence>
<evidence type="ECO:0000256" key="3">
    <source>
        <dbReference type="ARBA" id="ARBA00023027"/>
    </source>
</evidence>
<dbReference type="EC" id="7.2.1.1" evidence="8"/>
<dbReference type="Proteomes" id="UP000317243">
    <property type="component" value="Unassembled WGS sequence"/>
</dbReference>
<comment type="similarity">
    <text evidence="8">Belongs to the NqrA family.</text>
</comment>
<proteinExistence type="inferred from homology"/>
<keyword evidence="6 8" id="KW-0830">Ubiquinone</keyword>
<evidence type="ECO:0000259" key="11">
    <source>
        <dbReference type="Pfam" id="PF24836"/>
    </source>
</evidence>
<sequence length="454" mass="49383">MPIRIRRGLDLPISGVPDQEIDRGAAVTRVALLGDDYVGMKPTMLVQAGDSVELGAPLFEDKKNPGVAFTSPGCGRVVEVNRGDKRRFQSVVIELEGDGQKTFQSYQNKDLQTLDRESVVQNLVQSGLWTSFRRRPYSKVPQLSEEPFAIFVQAMDTRPLAAFPGLVIDEHPAHFRYGLQVLTRLTAGTVYVCSAPGFDIPGTNPDDAPVEGVELQQFDGPHPAGLAGTHIHKLAAASDKRPSWYLNYQDVIAIGKLFVTGELSVDRVISLAGPQVTRPRLLRTRIGASIDELTAGELASGENRVISGSVLRGCIAEGPYAYLGRYDLQVSALLEGRDREFLGWQSPGFDKFSVKPVYASAVAGDGQNFAMTTNRNGSDRAVIPIGAYEQVMPLDIEPTALVKALLVGDTEQAQLLGATELDEEDLALLTFVDPGKHDFGPVLRDVLTRIEREG</sequence>
<keyword evidence="7 8" id="KW-0739">Sodium transport</keyword>
<evidence type="ECO:0000256" key="5">
    <source>
        <dbReference type="ARBA" id="ARBA00023065"/>
    </source>
</evidence>
<reference evidence="12 13" key="1">
    <citation type="submission" date="2019-02" db="EMBL/GenBank/DDBJ databases">
        <title>Deep-cultivation of Planctomycetes and their phenomic and genomic characterization uncovers novel biology.</title>
        <authorList>
            <person name="Wiegand S."/>
            <person name="Jogler M."/>
            <person name="Boedeker C."/>
            <person name="Pinto D."/>
            <person name="Vollmers J."/>
            <person name="Rivas-Marin E."/>
            <person name="Kohn T."/>
            <person name="Peeters S.H."/>
            <person name="Heuer A."/>
            <person name="Rast P."/>
            <person name="Oberbeckmann S."/>
            <person name="Bunk B."/>
            <person name="Jeske O."/>
            <person name="Meyerdierks A."/>
            <person name="Storesund J.E."/>
            <person name="Kallscheuer N."/>
            <person name="Luecker S."/>
            <person name="Lage O.M."/>
            <person name="Pohl T."/>
            <person name="Merkel B.J."/>
            <person name="Hornburger P."/>
            <person name="Mueller R.-W."/>
            <person name="Bruemmer F."/>
            <person name="Labrenz M."/>
            <person name="Spormann A.M."/>
            <person name="Op Den Camp H."/>
            <person name="Overmann J."/>
            <person name="Amann R."/>
            <person name="Jetten M.S.M."/>
            <person name="Mascher T."/>
            <person name="Medema M.H."/>
            <person name="Devos D.P."/>
            <person name="Kaster A.-K."/>
            <person name="Ovreas L."/>
            <person name="Rohde M."/>
            <person name="Galperin M.Y."/>
            <person name="Jogler C."/>
        </authorList>
    </citation>
    <scope>NUCLEOTIDE SEQUENCE [LARGE SCALE GENOMIC DNA]</scope>
    <source>
        <strain evidence="12 13">KOR42</strain>
    </source>
</reference>